<dbReference type="EMBL" id="JAGGLC010000005">
    <property type="protein sequence ID" value="MBP1987794.1"/>
    <property type="molecule type" value="Genomic_DNA"/>
</dbReference>
<evidence type="ECO:0000313" key="2">
    <source>
        <dbReference type="Proteomes" id="UP000823736"/>
    </source>
</evidence>
<sequence>MSRYPRSVRSSRVKCIPCNAPAAETIDGAYVCVECGTAVIGGQD</sequence>
<proteinExistence type="predicted"/>
<reference evidence="1" key="1">
    <citation type="submission" date="2021-03" db="EMBL/GenBank/DDBJ databases">
        <title>Genomic Encyclopedia of Type Strains, Phase IV (KMG-IV): sequencing the most valuable type-strain genomes for metagenomic binning, comparative biology and taxonomic classification.</title>
        <authorList>
            <person name="Goeker M."/>
        </authorList>
    </citation>
    <scope>NUCLEOTIDE SEQUENCE</scope>
    <source>
        <strain evidence="1">DSM 26232</strain>
    </source>
</reference>
<dbReference type="AlphaFoldDB" id="A0A8T4H1X3"/>
<organism evidence="1 2">
    <name type="scientific">Halolamina salifodinae</name>
    <dbReference type="NCBI Taxonomy" id="1202767"/>
    <lineage>
        <taxon>Archaea</taxon>
        <taxon>Methanobacteriati</taxon>
        <taxon>Methanobacteriota</taxon>
        <taxon>Stenosarchaea group</taxon>
        <taxon>Halobacteria</taxon>
        <taxon>Halobacteriales</taxon>
        <taxon>Haloferacaceae</taxon>
    </lineage>
</organism>
<keyword evidence="2" id="KW-1185">Reference proteome</keyword>
<gene>
    <name evidence="1" type="ORF">J2753_002304</name>
</gene>
<evidence type="ECO:0000313" key="1">
    <source>
        <dbReference type="EMBL" id="MBP1987794.1"/>
    </source>
</evidence>
<dbReference type="Proteomes" id="UP000823736">
    <property type="component" value="Unassembled WGS sequence"/>
</dbReference>
<protein>
    <submittedName>
        <fullName evidence="1">Uncharacterized protein</fullName>
    </submittedName>
</protein>
<comment type="caution">
    <text evidence="1">The sequence shown here is derived from an EMBL/GenBank/DDBJ whole genome shotgun (WGS) entry which is preliminary data.</text>
</comment>
<name>A0A8T4H1X3_9EURY</name>
<accession>A0A8T4H1X3</accession>